<feature type="region of interest" description="Disordered" evidence="1">
    <location>
        <begin position="1"/>
        <end position="56"/>
    </location>
</feature>
<comment type="caution">
    <text evidence="2">The sequence shown here is derived from an EMBL/GenBank/DDBJ whole genome shotgun (WGS) entry which is preliminary data.</text>
</comment>
<feature type="compositionally biased region" description="Basic and acidic residues" evidence="1">
    <location>
        <begin position="27"/>
        <end position="38"/>
    </location>
</feature>
<dbReference type="AlphaFoldDB" id="A0A1Z5JST5"/>
<dbReference type="InParanoid" id="A0A1Z5JST5"/>
<sequence>MSSNNAKPPPRNGRRTRAAPPSTSKPAESRDLEERPTENVDQDNNQASSNTTVTQGVRDFKQAEVVLHRKRLEKHASEFEHMITGAADFVQNEKEKGREKVHASKIILWHPFAGWYCKLSFDKNGDGDYINACVNTGSGDLGMHVSGHNKNLEDRVIILGIKEFQPTLKDHPKSVLDYYFGKVDYGKGMERVGKEKGVKFEREFEEASDEVFEKWRSEMEECNEQGKPFPPFILASVVRRMLNRTENGTAVVGERAKIISREVQFDLMNQYNFYKDHANERAELHRVAQNMEFRELHDEDGLDFGDIRTLVYNLEKFIVVDGKAIFEVDYAISVSGLGLEYYVFPVVYLICDIGCVIWVRCRYVSKAIALRKLLDGDTEIIGVRYVMAKKNRARSDFKESVEFYEVYLIRTFGVCKSTPARGARGYYRFASLRSEQIGWACKYSLAHLNMTAYGGPRPAGHICQHDSHRWNNDIRVIRWIPWADNYRAENLDPLSSIKYPVFRTKVRIDPNVKVDYATWNHHPEKRLEHIWVDPGGTHCWDDLKKKMLSISENWYKEGWIERSVGIKDAHGSRELYSFGRSCYEIHNQISLDRKGLTVDHVNNERDDNSKDNLRVATALGQSYNKKIHKEKRADGTIPGVLLVEKNKFWSVKHCYKGTQKYKTFPFDPKNKESRAKALADAVKFKKDQAVFVKKQQQEVADDVLHGRKTLAEANRAMYDIGSDSGTESDSEEAEEDFALEAEENHSFY</sequence>
<dbReference type="SUPFAM" id="SSF54060">
    <property type="entry name" value="His-Me finger endonucleases"/>
    <property type="match status" value="1"/>
</dbReference>
<keyword evidence="3" id="KW-1185">Reference proteome</keyword>
<name>A0A1Z5JST5_FISSO</name>
<proteinExistence type="predicted"/>
<dbReference type="InterPro" id="IPR044925">
    <property type="entry name" value="His-Me_finger_sf"/>
</dbReference>
<evidence type="ECO:0000256" key="1">
    <source>
        <dbReference type="SAM" id="MobiDB-lite"/>
    </source>
</evidence>
<feature type="compositionally biased region" description="Polar residues" evidence="1">
    <location>
        <begin position="42"/>
        <end position="55"/>
    </location>
</feature>
<reference evidence="2 3" key="1">
    <citation type="journal article" date="2015" name="Plant Cell">
        <title>Oil accumulation by the oleaginous diatom Fistulifera solaris as revealed by the genome and transcriptome.</title>
        <authorList>
            <person name="Tanaka T."/>
            <person name="Maeda Y."/>
            <person name="Veluchamy A."/>
            <person name="Tanaka M."/>
            <person name="Abida H."/>
            <person name="Marechal E."/>
            <person name="Bowler C."/>
            <person name="Muto M."/>
            <person name="Sunaga Y."/>
            <person name="Tanaka M."/>
            <person name="Yoshino T."/>
            <person name="Taniguchi T."/>
            <person name="Fukuda Y."/>
            <person name="Nemoto M."/>
            <person name="Matsumoto M."/>
            <person name="Wong P.S."/>
            <person name="Aburatani S."/>
            <person name="Fujibuchi W."/>
        </authorList>
    </citation>
    <scope>NUCLEOTIDE SEQUENCE [LARGE SCALE GENOMIC DNA]</scope>
    <source>
        <strain evidence="2 3">JPCC DA0580</strain>
    </source>
</reference>
<dbReference type="Proteomes" id="UP000198406">
    <property type="component" value="Unassembled WGS sequence"/>
</dbReference>
<evidence type="ECO:0000313" key="2">
    <source>
        <dbReference type="EMBL" id="GAX16999.1"/>
    </source>
</evidence>
<organism evidence="2 3">
    <name type="scientific">Fistulifera solaris</name>
    <name type="common">Oleaginous diatom</name>
    <dbReference type="NCBI Taxonomy" id="1519565"/>
    <lineage>
        <taxon>Eukaryota</taxon>
        <taxon>Sar</taxon>
        <taxon>Stramenopiles</taxon>
        <taxon>Ochrophyta</taxon>
        <taxon>Bacillariophyta</taxon>
        <taxon>Bacillariophyceae</taxon>
        <taxon>Bacillariophycidae</taxon>
        <taxon>Naviculales</taxon>
        <taxon>Naviculaceae</taxon>
        <taxon>Fistulifera</taxon>
    </lineage>
</organism>
<evidence type="ECO:0000313" key="3">
    <source>
        <dbReference type="Proteomes" id="UP000198406"/>
    </source>
</evidence>
<protein>
    <recommendedName>
        <fullName evidence="4">HNH nuclease domain-containing protein</fullName>
    </recommendedName>
</protein>
<feature type="compositionally biased region" description="Acidic residues" evidence="1">
    <location>
        <begin position="726"/>
        <end position="741"/>
    </location>
</feature>
<accession>A0A1Z5JST5</accession>
<gene>
    <name evidence="2" type="ORF">FisN_5Hh380</name>
</gene>
<evidence type="ECO:0008006" key="4">
    <source>
        <dbReference type="Google" id="ProtNLM"/>
    </source>
</evidence>
<dbReference type="EMBL" id="BDSP01000111">
    <property type="protein sequence ID" value="GAX16999.1"/>
    <property type="molecule type" value="Genomic_DNA"/>
</dbReference>
<feature type="region of interest" description="Disordered" evidence="1">
    <location>
        <begin position="718"/>
        <end position="748"/>
    </location>
</feature>